<evidence type="ECO:0000256" key="3">
    <source>
        <dbReference type="ARBA" id="ARBA00022519"/>
    </source>
</evidence>
<keyword evidence="9 13" id="KW-1133">Transmembrane helix</keyword>
<evidence type="ECO:0000313" key="17">
    <source>
        <dbReference type="EMBL" id="AIU73589.1"/>
    </source>
</evidence>
<keyword evidence="3" id="KW-0997">Cell inner membrane</keyword>
<dbReference type="GO" id="GO:0017004">
    <property type="term" value="P:cytochrome complex assembly"/>
    <property type="evidence" value="ECO:0007669"/>
    <property type="project" value="UniProtKB-KW"/>
</dbReference>
<dbReference type="FunFam" id="2.40.50.140:FF:000104">
    <property type="entry name" value="Cytochrome c-type biogenesis protein CcmE"/>
    <property type="match status" value="1"/>
</dbReference>
<keyword evidence="8 13" id="KW-0735">Signal-anchor</keyword>
<organism evidence="17 18">
    <name type="scientific">Hafnia alvei FB1</name>
    <dbReference type="NCBI Taxonomy" id="1453496"/>
    <lineage>
        <taxon>Bacteria</taxon>
        <taxon>Pseudomonadati</taxon>
        <taxon>Pseudomonadota</taxon>
        <taxon>Gammaproteobacteria</taxon>
        <taxon>Enterobacterales</taxon>
        <taxon>Hafniaceae</taxon>
        <taxon>Hafnia</taxon>
    </lineage>
</organism>
<keyword evidence="6 13" id="KW-0479">Metal-binding</keyword>
<dbReference type="Pfam" id="PF03100">
    <property type="entry name" value="CcmE"/>
    <property type="match status" value="1"/>
</dbReference>
<dbReference type="EMBL" id="CP009706">
    <property type="protein sequence ID" value="AIU73589.1"/>
    <property type="molecule type" value="Genomic_DNA"/>
</dbReference>
<keyword evidence="2 13" id="KW-1003">Cell membrane</keyword>
<evidence type="ECO:0000256" key="11">
    <source>
        <dbReference type="ARBA" id="ARBA00023136"/>
    </source>
</evidence>
<dbReference type="GO" id="GO:0046872">
    <property type="term" value="F:metal ion binding"/>
    <property type="evidence" value="ECO:0007669"/>
    <property type="project" value="UniProtKB-KW"/>
</dbReference>
<keyword evidence="18" id="KW-1185">Reference proteome</keyword>
<evidence type="ECO:0000256" key="8">
    <source>
        <dbReference type="ARBA" id="ARBA00022968"/>
    </source>
</evidence>
<dbReference type="NCBIfam" id="NF009635">
    <property type="entry name" value="PRK13150.1"/>
    <property type="match status" value="1"/>
</dbReference>
<proteinExistence type="inferred from homology"/>
<name>A0A097R4E1_HAFAL</name>
<dbReference type="NCBIfam" id="NF009638">
    <property type="entry name" value="PRK13165.1"/>
    <property type="match status" value="1"/>
</dbReference>
<evidence type="ECO:0000256" key="10">
    <source>
        <dbReference type="ARBA" id="ARBA00023004"/>
    </source>
</evidence>
<sequence>MNPRRKSRLYLAIVVLLGLVVTITLVLYALRSNIDLFYTPTEILQGKGENHEKPEVGQRLRIGGMVMPGSVKRDQQSLKVSFKIYDAHGAIGVTYEGILPDLFREGQGVVAQGVMGEDNVVHAKEVLAKHDEKYTPPEVKEAMEQNHNRPAESYQQNSGNANAGSPQS</sequence>
<dbReference type="InterPro" id="IPR004329">
    <property type="entry name" value="CcmE"/>
</dbReference>
<dbReference type="NCBIfam" id="NF009731">
    <property type="entry name" value="PRK13254.1-5"/>
    <property type="match status" value="1"/>
</dbReference>
<evidence type="ECO:0000256" key="12">
    <source>
        <dbReference type="ARBA" id="ARBA00056663"/>
    </source>
</evidence>
<dbReference type="Proteomes" id="UP000029986">
    <property type="component" value="Chromosome"/>
</dbReference>
<dbReference type="RefSeq" id="WP_025797740.1">
    <property type="nucleotide sequence ID" value="NZ_CP009706.1"/>
</dbReference>
<dbReference type="NCBIfam" id="NF009727">
    <property type="entry name" value="PRK13254.1-1"/>
    <property type="match status" value="1"/>
</dbReference>
<keyword evidence="7 13" id="KW-0201">Cytochrome c-type biogenesis</keyword>
<dbReference type="GO" id="GO:0005886">
    <property type="term" value="C:plasma membrane"/>
    <property type="evidence" value="ECO:0007669"/>
    <property type="project" value="UniProtKB-SubCell"/>
</dbReference>
<dbReference type="SUPFAM" id="SSF82093">
    <property type="entry name" value="Heme chaperone CcmE"/>
    <property type="match status" value="1"/>
</dbReference>
<dbReference type="HOGENOM" id="CLU_079503_1_0_6"/>
<evidence type="ECO:0000256" key="5">
    <source>
        <dbReference type="ARBA" id="ARBA00022692"/>
    </source>
</evidence>
<feature type="topological domain" description="Extracellular" evidence="13">
    <location>
        <begin position="30"/>
        <end position="168"/>
    </location>
</feature>
<keyword evidence="10 13" id="KW-0408">Iron</keyword>
<evidence type="ECO:0000256" key="13">
    <source>
        <dbReference type="HAMAP-Rule" id="MF_01959"/>
    </source>
</evidence>
<comment type="function">
    <text evidence="12 13">Heme chaperone required for the biogenesis of c-type cytochromes. Transiently binds heme delivered by CcmC and transfers the heme to apo-cytochromes in a process facilitated by CcmF and CcmH.</text>
</comment>
<evidence type="ECO:0000256" key="16">
    <source>
        <dbReference type="SAM" id="Phobius"/>
    </source>
</evidence>
<keyword evidence="4 13" id="KW-0349">Heme</keyword>
<dbReference type="Gene3D" id="2.40.50.140">
    <property type="entry name" value="Nucleic acid-binding proteins"/>
    <property type="match status" value="1"/>
</dbReference>
<dbReference type="InterPro" id="IPR036127">
    <property type="entry name" value="CcmE-like_sf"/>
</dbReference>
<dbReference type="PANTHER" id="PTHR34128">
    <property type="entry name" value="CYTOCHROME C-TYPE BIOGENESIS PROTEIN CCME HOMOLOG, MITOCHONDRIAL"/>
    <property type="match status" value="1"/>
</dbReference>
<dbReference type="InterPro" id="IPR012340">
    <property type="entry name" value="NA-bd_OB-fold"/>
</dbReference>
<comment type="subcellular location">
    <subcellularLocation>
        <location evidence="1">Cell inner membrane</location>
    </subcellularLocation>
    <subcellularLocation>
        <location evidence="13">Cell membrane</location>
        <topology evidence="13">Single-pass type II membrane protein</topology>
    </subcellularLocation>
</comment>
<feature type="compositionally biased region" description="Basic and acidic residues" evidence="15">
    <location>
        <begin position="128"/>
        <end position="150"/>
    </location>
</feature>
<evidence type="ECO:0000256" key="4">
    <source>
        <dbReference type="ARBA" id="ARBA00022617"/>
    </source>
</evidence>
<accession>A0A097R4E1</accession>
<dbReference type="AlphaFoldDB" id="A0A097R4E1"/>
<evidence type="ECO:0000256" key="9">
    <source>
        <dbReference type="ARBA" id="ARBA00022989"/>
    </source>
</evidence>
<evidence type="ECO:0000256" key="14">
    <source>
        <dbReference type="PIRSR" id="PIRSR604329-50"/>
    </source>
</evidence>
<feature type="transmembrane region" description="Helical" evidence="16">
    <location>
        <begin position="9"/>
        <end position="30"/>
    </location>
</feature>
<reference evidence="17 18" key="1">
    <citation type="journal article" date="2014" name="Gut Pathog.">
        <title>Gene clusters of Hafnia alvei strain FB1 important in survival and pathogenesis: a draft genome perspective.</title>
        <authorList>
            <person name="Tan J.Y."/>
            <person name="Yin W.F."/>
            <person name="Chan K.G."/>
        </authorList>
    </citation>
    <scope>NUCLEOTIDE SEQUENCE [LARGE SCALE GENOMIC DNA]</scope>
    <source>
        <strain evidence="17 18">FB1</strain>
    </source>
</reference>
<feature type="topological domain" description="Cytoplasmic" evidence="13">
    <location>
        <begin position="1"/>
        <end position="8"/>
    </location>
</feature>
<dbReference type="GO" id="GO:0020037">
    <property type="term" value="F:heme binding"/>
    <property type="evidence" value="ECO:0007669"/>
    <property type="project" value="InterPro"/>
</dbReference>
<evidence type="ECO:0000256" key="7">
    <source>
        <dbReference type="ARBA" id="ARBA00022748"/>
    </source>
</evidence>
<dbReference type="KEGG" id="hav:AT03_15110"/>
<feature type="compositionally biased region" description="Polar residues" evidence="15">
    <location>
        <begin position="153"/>
        <end position="168"/>
    </location>
</feature>
<protein>
    <recommendedName>
        <fullName evidence="13">Cytochrome c-type biogenesis protein CcmE</fullName>
    </recommendedName>
    <alternativeName>
        <fullName evidence="13">Cytochrome c maturation protein E</fullName>
    </alternativeName>
    <alternativeName>
        <fullName evidence="13">Heme chaperone CcmE</fullName>
    </alternativeName>
</protein>
<dbReference type="NCBIfam" id="NF009729">
    <property type="entry name" value="PRK13254.1-3"/>
    <property type="match status" value="1"/>
</dbReference>
<feature type="binding site" description="covalent" evidence="13 14">
    <location>
        <position position="130"/>
    </location>
    <ligand>
        <name>heme</name>
        <dbReference type="ChEBI" id="CHEBI:30413"/>
    </ligand>
</feature>
<keyword evidence="11 13" id="KW-0472">Membrane</keyword>
<evidence type="ECO:0000256" key="2">
    <source>
        <dbReference type="ARBA" id="ARBA00022475"/>
    </source>
</evidence>
<evidence type="ECO:0000256" key="15">
    <source>
        <dbReference type="SAM" id="MobiDB-lite"/>
    </source>
</evidence>
<feature type="binding site" description="axial binding residue" evidence="13 14">
    <location>
        <position position="134"/>
    </location>
    <ligand>
        <name>heme</name>
        <dbReference type="ChEBI" id="CHEBI:30413"/>
    </ligand>
    <ligandPart>
        <name>Fe</name>
        <dbReference type="ChEBI" id="CHEBI:18248"/>
    </ligandPart>
</feature>
<gene>
    <name evidence="13" type="primary">ccmE</name>
    <name evidence="13" type="synonym">cycJ</name>
    <name evidence="17" type="ORF">AT03_15110</name>
</gene>
<dbReference type="OrthoDB" id="9793584at2"/>
<evidence type="ECO:0000313" key="18">
    <source>
        <dbReference type="Proteomes" id="UP000029986"/>
    </source>
</evidence>
<dbReference type="HAMAP" id="MF_01959">
    <property type="entry name" value="CcmE"/>
    <property type="match status" value="1"/>
</dbReference>
<feature type="region of interest" description="Disordered" evidence="15">
    <location>
        <begin position="128"/>
        <end position="168"/>
    </location>
</feature>
<keyword evidence="5 13" id="KW-0812">Transmembrane</keyword>
<comment type="similarity">
    <text evidence="13">Belongs to the CcmE/CycJ family.</text>
</comment>
<evidence type="ECO:0000256" key="1">
    <source>
        <dbReference type="ARBA" id="ARBA00004533"/>
    </source>
</evidence>
<dbReference type="GO" id="GO:0017003">
    <property type="term" value="P:protein-heme linkage"/>
    <property type="evidence" value="ECO:0007669"/>
    <property type="project" value="UniProtKB-UniRule"/>
</dbReference>
<dbReference type="PATRIC" id="fig|1453496.5.peg.3091"/>
<evidence type="ECO:0000256" key="6">
    <source>
        <dbReference type="ARBA" id="ARBA00022723"/>
    </source>
</evidence>
<dbReference type="PANTHER" id="PTHR34128:SF2">
    <property type="entry name" value="CYTOCHROME C-TYPE BIOGENESIS PROTEIN CCME HOMOLOG, MITOCHONDRIAL"/>
    <property type="match status" value="1"/>
</dbReference>
<dbReference type="eggNOG" id="COG2332">
    <property type="taxonomic scope" value="Bacteria"/>
</dbReference>